<dbReference type="Pfam" id="PF22191">
    <property type="entry name" value="IBR_1"/>
    <property type="match status" value="1"/>
</dbReference>
<feature type="region of interest" description="Disordered" evidence="10">
    <location>
        <begin position="1"/>
        <end position="29"/>
    </location>
</feature>
<evidence type="ECO:0000256" key="10">
    <source>
        <dbReference type="SAM" id="MobiDB-lite"/>
    </source>
</evidence>
<evidence type="ECO:0000259" key="13">
    <source>
        <dbReference type="PROSITE" id="PS50103"/>
    </source>
</evidence>
<dbReference type="InterPro" id="IPR001841">
    <property type="entry name" value="Znf_RING"/>
</dbReference>
<evidence type="ECO:0000256" key="3">
    <source>
        <dbReference type="ARBA" id="ARBA00022723"/>
    </source>
</evidence>
<dbReference type="GO" id="GO:0008270">
    <property type="term" value="F:zinc ion binding"/>
    <property type="evidence" value="ECO:0007669"/>
    <property type="project" value="UniProtKB-KW"/>
</dbReference>
<comment type="pathway">
    <text evidence="1">Protein modification; protein ubiquitination.</text>
</comment>
<dbReference type="AlphaFoldDB" id="A0A8H6S153"/>
<dbReference type="Gene3D" id="3.30.40.10">
    <property type="entry name" value="Zinc/RING finger domain, C3HC4 (zinc finger)"/>
    <property type="match status" value="1"/>
</dbReference>
<organism evidence="15 16">
    <name type="scientific">Mycena indigotica</name>
    <dbReference type="NCBI Taxonomy" id="2126181"/>
    <lineage>
        <taxon>Eukaryota</taxon>
        <taxon>Fungi</taxon>
        <taxon>Dikarya</taxon>
        <taxon>Basidiomycota</taxon>
        <taxon>Agaricomycotina</taxon>
        <taxon>Agaricomycetes</taxon>
        <taxon>Agaricomycetidae</taxon>
        <taxon>Agaricales</taxon>
        <taxon>Marasmiineae</taxon>
        <taxon>Mycenaceae</taxon>
        <taxon>Mycena</taxon>
    </lineage>
</organism>
<dbReference type="GO" id="GO:0043130">
    <property type="term" value="F:ubiquitin binding"/>
    <property type="evidence" value="ECO:0007669"/>
    <property type="project" value="TreeGrafter"/>
</dbReference>
<feature type="domain" description="C3H1-type" evidence="13">
    <location>
        <begin position="280"/>
        <end position="307"/>
    </location>
</feature>
<dbReference type="GO" id="GO:0000151">
    <property type="term" value="C:ubiquitin ligase complex"/>
    <property type="evidence" value="ECO:0007669"/>
    <property type="project" value="TreeGrafter"/>
</dbReference>
<dbReference type="Pfam" id="PF14608">
    <property type="entry name" value="zf-CCCH_2"/>
    <property type="match status" value="2"/>
</dbReference>
<feature type="compositionally biased region" description="Polar residues" evidence="10">
    <location>
        <begin position="191"/>
        <end position="210"/>
    </location>
</feature>
<evidence type="ECO:0000256" key="1">
    <source>
        <dbReference type="ARBA" id="ARBA00004906"/>
    </source>
</evidence>
<reference evidence="15" key="1">
    <citation type="submission" date="2020-05" db="EMBL/GenBank/DDBJ databases">
        <title>Mycena genomes resolve the evolution of fungal bioluminescence.</title>
        <authorList>
            <person name="Tsai I.J."/>
        </authorList>
    </citation>
    <scope>NUCLEOTIDE SEQUENCE</scope>
    <source>
        <strain evidence="15">171206Taipei</strain>
    </source>
</reference>
<protein>
    <submittedName>
        <fullName evidence="15">RING finger protein</fullName>
    </submittedName>
</protein>
<evidence type="ECO:0000256" key="7">
    <source>
        <dbReference type="ARBA" id="ARBA00022833"/>
    </source>
</evidence>
<dbReference type="PROSITE" id="PS00028">
    <property type="entry name" value="ZINC_FINGER_C2H2_1"/>
    <property type="match status" value="1"/>
</dbReference>
<keyword evidence="5 9" id="KW-0863">Zinc-finger</keyword>
<dbReference type="GO" id="GO:0097039">
    <property type="term" value="P:protein linear polyubiquitination"/>
    <property type="evidence" value="ECO:0007669"/>
    <property type="project" value="TreeGrafter"/>
</dbReference>
<dbReference type="GO" id="GO:0003723">
    <property type="term" value="F:RNA binding"/>
    <property type="evidence" value="ECO:0007669"/>
    <property type="project" value="UniProtKB-UniRule"/>
</dbReference>
<dbReference type="GO" id="GO:0043161">
    <property type="term" value="P:proteasome-mediated ubiquitin-dependent protein catabolic process"/>
    <property type="evidence" value="ECO:0007669"/>
    <property type="project" value="TreeGrafter"/>
</dbReference>
<dbReference type="InterPro" id="IPR035979">
    <property type="entry name" value="RBD_domain_sf"/>
</dbReference>
<feature type="zinc finger region" description="C3H1-type" evidence="9">
    <location>
        <begin position="280"/>
        <end position="307"/>
    </location>
</feature>
<evidence type="ECO:0000313" key="15">
    <source>
        <dbReference type="EMBL" id="KAF7289962.1"/>
    </source>
</evidence>
<sequence length="1014" mass="111544">MAGRSFQMNGTTESWSRTQTTGQSSAYPIGALRPSNANFKARSHNVCRLFLEDRCARGNQCNFAHPSSRRHTSSQPLFSSLTLPHNLPPSLTVKLPNTESLSDPFNSQTSMLNGSGPGPPLVRLGPSPPFLPVNPQQPPPMEPQDNAHDVWHGSNWESTTIDSKQPQHKLWYNHRTSYWGTRPDEKAWTEASFSSDDTSTSNETKSSAPTSHPIAAEARAPSTVPPCHNWQRGVCTLGSHCRYLHGSASCVGTDETSTSRTLPIADATPTSHPTDTRASPTVHQTCRKWLRGVCSLGNRCRYLHGHVGCVDTDTLPSVEPPHSVTIHDHTQVTIAAGFEVLAVTTGMETPWITLSNLPVHFTAPAIHKLLRQYGLVEEVKISHQSKALVQARFSCYAEALRATAALDGAQISRSKISARISVNSRSGAVSITDTSIRIQWEAPQRIAYGGYSSFTDATTVIAATKKAAYGDYMVKALIHEGLPSIGVVTVKFSNLPPDADEKFLGDLGPSAADVMWERPNYAALPPAVDGVRTLLRGLDGFLNLEVAPPPHYNGLVRAWARFSSATAAKAAVSVIHGRKPLFIGKKTLYARHIQFLEYELSAEAYAKHEALIELMRSAAIRNGHSRNITIRHPSAQSVKIKLLSESISDLGFLKVEFEKILRGEIVRSDGVAVWDGIFACEGGSIFLRQLEVDFQVRVEVNALRQSINLFGTPLNRASARTAILERIAQSRAQRPRKIHVRSHVLNNFITTQHGRLCRSFGAENIVLIPRDGLIIFYGGDELYKAGIEAIHRAQQSLPDSSNFSGCPICFNKYVAPVTLSCGHTWCRNCLSQYLLVSVDHRRFPLTCLGGNGQCHQPIPLSTARNVLTPNEFNMLVDTALSSYVRAHAKELHHCPTPDCLQIYRTGPEGTVVQCPSCLVRICTYCHVEAHEGFPCAEQDGGDRSFKEWVAEHDVKHCPGCEVPIERDKGCHHVTCSQCQTHICWMCLRTFPKGDGIYQHMRAEHGGIGLVQDDL</sequence>
<dbReference type="InterPro" id="IPR027370">
    <property type="entry name" value="Znf-RING_euk"/>
</dbReference>
<dbReference type="PROSITE" id="PS50089">
    <property type="entry name" value="ZF_RING_2"/>
    <property type="match status" value="1"/>
</dbReference>
<dbReference type="Gene3D" id="1.20.120.1750">
    <property type="match status" value="1"/>
</dbReference>
<dbReference type="PROSITE" id="PS51873">
    <property type="entry name" value="TRIAD"/>
    <property type="match status" value="1"/>
</dbReference>
<dbReference type="SMART" id="SM00356">
    <property type="entry name" value="ZnF_C3H1"/>
    <property type="match status" value="3"/>
</dbReference>
<dbReference type="SMART" id="SM00647">
    <property type="entry name" value="IBR"/>
    <property type="match status" value="2"/>
</dbReference>
<dbReference type="GO" id="GO:0004842">
    <property type="term" value="F:ubiquitin-protein transferase activity"/>
    <property type="evidence" value="ECO:0007669"/>
    <property type="project" value="TreeGrafter"/>
</dbReference>
<proteinExistence type="predicted"/>
<keyword evidence="2" id="KW-0808">Transferase</keyword>
<keyword evidence="8" id="KW-0694">RNA-binding</keyword>
<evidence type="ECO:0000259" key="11">
    <source>
        <dbReference type="PROSITE" id="PS50089"/>
    </source>
</evidence>
<dbReference type="InterPro" id="IPR044066">
    <property type="entry name" value="TRIAD_supradom"/>
</dbReference>
<evidence type="ECO:0000256" key="4">
    <source>
        <dbReference type="ARBA" id="ARBA00022737"/>
    </source>
</evidence>
<gene>
    <name evidence="15" type="ORF">MIND_01371500</name>
</gene>
<keyword evidence="16" id="KW-1185">Reference proteome</keyword>
<dbReference type="SUPFAM" id="SSF57850">
    <property type="entry name" value="RING/U-box"/>
    <property type="match status" value="2"/>
</dbReference>
<dbReference type="SMART" id="SM00184">
    <property type="entry name" value="RING"/>
    <property type="match status" value="1"/>
</dbReference>
<feature type="domain" description="RRM" evidence="12">
    <location>
        <begin position="350"/>
        <end position="423"/>
    </location>
</feature>
<feature type="domain" description="C3H1-type" evidence="13">
    <location>
        <begin position="221"/>
        <end position="248"/>
    </location>
</feature>
<dbReference type="PANTHER" id="PTHR22770:SF13">
    <property type="entry name" value="RING-TYPE DOMAIN-CONTAINING PROTEIN"/>
    <property type="match status" value="1"/>
</dbReference>
<evidence type="ECO:0000256" key="5">
    <source>
        <dbReference type="ARBA" id="ARBA00022771"/>
    </source>
</evidence>
<dbReference type="InterPro" id="IPR000504">
    <property type="entry name" value="RRM_dom"/>
</dbReference>
<dbReference type="InterPro" id="IPR013087">
    <property type="entry name" value="Znf_C2H2_type"/>
</dbReference>
<dbReference type="InterPro" id="IPR002867">
    <property type="entry name" value="IBR_dom"/>
</dbReference>
<feature type="zinc finger region" description="C3H1-type" evidence="9">
    <location>
        <begin position="221"/>
        <end position="248"/>
    </location>
</feature>
<dbReference type="PANTHER" id="PTHR22770">
    <property type="entry name" value="UBIQUITIN CONJUGATING ENZYME 7 INTERACTING PROTEIN-RELATED"/>
    <property type="match status" value="1"/>
</dbReference>
<keyword evidence="4" id="KW-0677">Repeat</keyword>
<keyword evidence="6" id="KW-0833">Ubl conjugation pathway</keyword>
<dbReference type="PROSITE" id="PS50102">
    <property type="entry name" value="RRM"/>
    <property type="match status" value="1"/>
</dbReference>
<accession>A0A8H6S153</accession>
<evidence type="ECO:0000313" key="16">
    <source>
        <dbReference type="Proteomes" id="UP000636479"/>
    </source>
</evidence>
<evidence type="ECO:0000256" key="8">
    <source>
        <dbReference type="PROSITE-ProRule" id="PRU00176"/>
    </source>
</evidence>
<dbReference type="Gene3D" id="3.30.70.330">
    <property type="match status" value="1"/>
</dbReference>
<dbReference type="SUPFAM" id="SSF54928">
    <property type="entry name" value="RNA-binding domain, RBD"/>
    <property type="match status" value="1"/>
</dbReference>
<comment type="caution">
    <text evidence="15">The sequence shown here is derived from an EMBL/GenBank/DDBJ whole genome shotgun (WGS) entry which is preliminary data.</text>
</comment>
<dbReference type="CDD" id="cd00590">
    <property type="entry name" value="RRM_SF"/>
    <property type="match status" value="1"/>
</dbReference>
<dbReference type="InterPro" id="IPR012677">
    <property type="entry name" value="Nucleotide-bd_a/b_plait_sf"/>
</dbReference>
<feature type="region of interest" description="Disordered" evidence="10">
    <location>
        <begin position="190"/>
        <end position="223"/>
    </location>
</feature>
<dbReference type="InterPro" id="IPR000571">
    <property type="entry name" value="Znf_CCCH"/>
</dbReference>
<feature type="domain" description="RING-type" evidence="14">
    <location>
        <begin position="802"/>
        <end position="1013"/>
    </location>
</feature>
<dbReference type="PROSITE" id="PS50103">
    <property type="entry name" value="ZF_C3H1"/>
    <property type="match status" value="3"/>
</dbReference>
<feature type="domain" description="RING-type" evidence="11">
    <location>
        <begin position="806"/>
        <end position="847"/>
    </location>
</feature>
<feature type="compositionally biased region" description="Polar residues" evidence="10">
    <location>
        <begin position="1"/>
        <end position="26"/>
    </location>
</feature>
<dbReference type="Pfam" id="PF01485">
    <property type="entry name" value="IBR"/>
    <property type="match status" value="1"/>
</dbReference>
<evidence type="ECO:0000259" key="14">
    <source>
        <dbReference type="PROSITE" id="PS51873"/>
    </source>
</evidence>
<dbReference type="InterPro" id="IPR051628">
    <property type="entry name" value="LUBAC_E3_Ligases"/>
</dbReference>
<dbReference type="EMBL" id="JACAZF010000016">
    <property type="protein sequence ID" value="KAF7289962.1"/>
    <property type="molecule type" value="Genomic_DNA"/>
</dbReference>
<dbReference type="RefSeq" id="XP_037213691.1">
    <property type="nucleotide sequence ID" value="XM_037370135.1"/>
</dbReference>
<evidence type="ECO:0000256" key="9">
    <source>
        <dbReference type="PROSITE-ProRule" id="PRU00723"/>
    </source>
</evidence>
<name>A0A8H6S153_9AGAR</name>
<keyword evidence="3 9" id="KW-0479">Metal-binding</keyword>
<feature type="domain" description="C3H1-type" evidence="13">
    <location>
        <begin position="41"/>
        <end position="68"/>
    </location>
</feature>
<keyword evidence="7 9" id="KW-0862">Zinc</keyword>
<feature type="zinc finger region" description="C3H1-type" evidence="9">
    <location>
        <begin position="41"/>
        <end position="68"/>
    </location>
</feature>
<dbReference type="Pfam" id="PF00642">
    <property type="entry name" value="zf-CCCH"/>
    <property type="match status" value="1"/>
</dbReference>
<dbReference type="Gene3D" id="3.30.1370.210">
    <property type="match status" value="2"/>
</dbReference>
<evidence type="ECO:0000259" key="12">
    <source>
        <dbReference type="PROSITE" id="PS50102"/>
    </source>
</evidence>
<evidence type="ECO:0000256" key="2">
    <source>
        <dbReference type="ARBA" id="ARBA00022679"/>
    </source>
</evidence>
<dbReference type="GeneID" id="59352651"/>
<dbReference type="Proteomes" id="UP000636479">
    <property type="component" value="Unassembled WGS sequence"/>
</dbReference>
<dbReference type="Pfam" id="PF13445">
    <property type="entry name" value="zf-RING_UBOX"/>
    <property type="match status" value="1"/>
</dbReference>
<dbReference type="CDD" id="cd20335">
    <property type="entry name" value="BRcat_RBR"/>
    <property type="match status" value="1"/>
</dbReference>
<evidence type="ECO:0000256" key="6">
    <source>
        <dbReference type="ARBA" id="ARBA00022786"/>
    </source>
</evidence>
<dbReference type="OrthoDB" id="10009520at2759"/>
<dbReference type="InterPro" id="IPR013083">
    <property type="entry name" value="Znf_RING/FYVE/PHD"/>
</dbReference>